<keyword evidence="1" id="KW-1133">Transmembrane helix</keyword>
<evidence type="ECO:0000313" key="2">
    <source>
        <dbReference type="EMBL" id="MCC2148606.1"/>
    </source>
</evidence>
<name>A0ABS8ETS0_9FIRM</name>
<dbReference type="Proteomes" id="UP001299235">
    <property type="component" value="Unassembled WGS sequence"/>
</dbReference>
<feature type="transmembrane region" description="Helical" evidence="1">
    <location>
        <begin position="120"/>
        <end position="138"/>
    </location>
</feature>
<proteinExistence type="predicted"/>
<keyword evidence="1" id="KW-0472">Membrane</keyword>
<feature type="transmembrane region" description="Helical" evidence="1">
    <location>
        <begin position="191"/>
        <end position="208"/>
    </location>
</feature>
<evidence type="ECO:0000256" key="1">
    <source>
        <dbReference type="SAM" id="Phobius"/>
    </source>
</evidence>
<feature type="transmembrane region" description="Helical" evidence="1">
    <location>
        <begin position="441"/>
        <end position="462"/>
    </location>
</feature>
<feature type="transmembrane region" description="Helical" evidence="1">
    <location>
        <begin position="357"/>
        <end position="377"/>
    </location>
</feature>
<accession>A0ABS8ETS0</accession>
<feature type="transmembrane region" description="Helical" evidence="1">
    <location>
        <begin position="389"/>
        <end position="410"/>
    </location>
</feature>
<keyword evidence="3" id="KW-1185">Reference proteome</keyword>
<gene>
    <name evidence="2" type="ORF">LKD42_04960</name>
</gene>
<dbReference type="EMBL" id="JAJEQE010000011">
    <property type="protein sequence ID" value="MCC2148606.1"/>
    <property type="molecule type" value="Genomic_DNA"/>
</dbReference>
<evidence type="ECO:0000313" key="3">
    <source>
        <dbReference type="Proteomes" id="UP001299235"/>
    </source>
</evidence>
<feature type="transmembrane region" description="Helical" evidence="1">
    <location>
        <begin position="144"/>
        <end position="162"/>
    </location>
</feature>
<sequence length="614" mass="68802">MTMTKQDRICMISLFAVMLVLMGVPALCLSTNTVVDELGTLTNTALLTGRNWGTGILSNGGYYYRYGMAFVWLLPFLIFKDPIIVYKAASFVNALFMATTPVMAYYIGRRYLKLEKEKDAALLAAGSAIISSVMFQAIYLRGDMMLIVLNWVCALFILNAMYAKTKKERQIYTILLSFCAVYAYACHSRGIVMVIASAMTVLLIPFFTKERERRIPYISFFGSMAVFLVIDKILVKYFRHAIWGNAAAHATGIPKGTLKLLRKGTGIKSYIRMAIGWLYNSFSSTLGLVCVGLIACVIIVFLMIRRSKKVTSQEGTLALFGFLSYAGSFVLGTVFFLKSVKKNFYGTSKIRVDRIVYDRYICCAFGILCMVALYVLIWKRDLFGIRAKMLSVAGCGLTLVLFSKITAPYLNNQSFVRKYMGMLCTFVKTHAGKLTFEGKHVSGGVILFGVVALLLFLLVLLLCQKKKGCQACTLILFVSVLLFGYNVKNITISENNTREARISSASSLILSFGDIYKDYSYVWAEETAAPIKSYQVRLMDYHLIGEEYQSFNDTDNVFVIAKKLPNEKELKSGAYYLIDGEAYDNKKEDFVYVKGTKLKEALEERGVSLTAYTG</sequence>
<organism evidence="2 3">
    <name type="scientific">Hominisplanchenecus faecis</name>
    <dbReference type="NCBI Taxonomy" id="2885351"/>
    <lineage>
        <taxon>Bacteria</taxon>
        <taxon>Bacillati</taxon>
        <taxon>Bacillota</taxon>
        <taxon>Clostridia</taxon>
        <taxon>Lachnospirales</taxon>
        <taxon>Lachnospiraceae</taxon>
        <taxon>Hominisplanchenecus</taxon>
    </lineage>
</organism>
<keyword evidence="1" id="KW-0812">Transmembrane</keyword>
<reference evidence="2 3" key="1">
    <citation type="submission" date="2021-10" db="EMBL/GenBank/DDBJ databases">
        <title>Anaerobic single-cell dispensing facilitates the cultivation of human gut bacteria.</title>
        <authorList>
            <person name="Afrizal A."/>
        </authorList>
    </citation>
    <scope>NUCLEOTIDE SEQUENCE [LARGE SCALE GENOMIC DNA]</scope>
    <source>
        <strain evidence="2 3">CLA-AA-H246</strain>
    </source>
</reference>
<evidence type="ECO:0008006" key="4">
    <source>
        <dbReference type="Google" id="ProtNLM"/>
    </source>
</evidence>
<feature type="transmembrane region" description="Helical" evidence="1">
    <location>
        <begin position="316"/>
        <end position="337"/>
    </location>
</feature>
<comment type="caution">
    <text evidence="2">The sequence shown here is derived from an EMBL/GenBank/DDBJ whole genome shotgun (WGS) entry which is preliminary data.</text>
</comment>
<dbReference type="RefSeq" id="WP_248834989.1">
    <property type="nucleotide sequence ID" value="NZ_JAJEQE010000011.1"/>
</dbReference>
<protein>
    <recommendedName>
        <fullName evidence="4">Glycosyltransferase RgtA/B/C/D-like domain-containing protein</fullName>
    </recommendedName>
</protein>
<feature type="transmembrane region" description="Helical" evidence="1">
    <location>
        <begin position="282"/>
        <end position="304"/>
    </location>
</feature>
<feature type="transmembrane region" description="Helical" evidence="1">
    <location>
        <begin position="215"/>
        <end position="235"/>
    </location>
</feature>
<feature type="transmembrane region" description="Helical" evidence="1">
    <location>
        <begin position="83"/>
        <end position="108"/>
    </location>
</feature>